<feature type="compositionally biased region" description="Low complexity" evidence="1">
    <location>
        <begin position="235"/>
        <end position="286"/>
    </location>
</feature>
<feature type="region of interest" description="Disordered" evidence="1">
    <location>
        <begin position="231"/>
        <end position="292"/>
    </location>
</feature>
<comment type="caution">
    <text evidence="3">The sequence shown here is derived from an EMBL/GenBank/DDBJ whole genome shotgun (WGS) entry which is preliminary data.</text>
</comment>
<accession>A0AAN5YRQ7</accession>
<reference evidence="3" key="1">
    <citation type="journal article" date="2020" name="bioRxiv">
        <title>Genomic and phenotypic heterogeneity of clinical isolates of the human pathogens Aspergillus fumigatus, Aspergillus lentulus and Aspergillus fumigatiaffinis.</title>
        <authorList>
            <person name="dos Santos R.A.C."/>
            <person name="Steenwyk J.L."/>
            <person name="Rivero-Menendez O."/>
            <person name="Mead M.E."/>
            <person name="Silva L.P."/>
            <person name="Bastos R.W."/>
            <person name="Alastruey-Izquierdo A."/>
            <person name="Goldman G.H."/>
            <person name="Rokas A."/>
        </authorList>
    </citation>
    <scope>NUCLEOTIDE SEQUENCE</scope>
    <source>
        <strain evidence="3">CNM-CM8927</strain>
    </source>
</reference>
<keyword evidence="2" id="KW-0472">Membrane</keyword>
<reference evidence="3" key="2">
    <citation type="submission" date="2020-04" db="EMBL/GenBank/DDBJ databases">
        <authorList>
            <person name="Santos R.A.C."/>
            <person name="Steenwyk J.L."/>
            <person name="Rivero-Menendez O."/>
            <person name="Mead M.E."/>
            <person name="Silva L.P."/>
            <person name="Bastos R.W."/>
            <person name="Alastruey-Izquierdo A."/>
            <person name="Goldman G.H."/>
            <person name="Rokas A."/>
        </authorList>
    </citation>
    <scope>NUCLEOTIDE SEQUENCE</scope>
    <source>
        <strain evidence="3">CNM-CM8927</strain>
    </source>
</reference>
<dbReference type="Proteomes" id="UP000649114">
    <property type="component" value="Unassembled WGS sequence"/>
</dbReference>
<name>A0AAN5YRQ7_ASPLE</name>
<evidence type="ECO:0000313" key="4">
    <source>
        <dbReference type="Proteomes" id="UP000649114"/>
    </source>
</evidence>
<proteinExistence type="predicted"/>
<organism evidence="3 4">
    <name type="scientific">Aspergillus lentulus</name>
    <dbReference type="NCBI Taxonomy" id="293939"/>
    <lineage>
        <taxon>Eukaryota</taxon>
        <taxon>Fungi</taxon>
        <taxon>Dikarya</taxon>
        <taxon>Ascomycota</taxon>
        <taxon>Pezizomycotina</taxon>
        <taxon>Eurotiomycetes</taxon>
        <taxon>Eurotiomycetidae</taxon>
        <taxon>Eurotiales</taxon>
        <taxon>Aspergillaceae</taxon>
        <taxon>Aspergillus</taxon>
        <taxon>Aspergillus subgen. Fumigati</taxon>
    </lineage>
</organism>
<dbReference type="AlphaFoldDB" id="A0AAN5YRQ7"/>
<keyword evidence="2" id="KW-1133">Transmembrane helix</keyword>
<evidence type="ECO:0000313" key="3">
    <source>
        <dbReference type="EMBL" id="KAF4206850.1"/>
    </source>
</evidence>
<protein>
    <submittedName>
        <fullName evidence="3">Uncharacterized protein</fullName>
    </submittedName>
</protein>
<feature type="transmembrane region" description="Helical" evidence="2">
    <location>
        <begin position="201"/>
        <end position="222"/>
    </location>
</feature>
<gene>
    <name evidence="3" type="ORF">CNMCM8927_004185</name>
</gene>
<evidence type="ECO:0000256" key="2">
    <source>
        <dbReference type="SAM" id="Phobius"/>
    </source>
</evidence>
<dbReference type="EMBL" id="JAAAPU010000024">
    <property type="protein sequence ID" value="KAF4206850.1"/>
    <property type="molecule type" value="Genomic_DNA"/>
</dbReference>
<keyword evidence="2" id="KW-0812">Transmembrane</keyword>
<sequence>MTKNLSGGTSLLIQHMDISGKRGDNSGFAVSAKLLPSGDKDTTTGVLLRLGLLAGADCGIPDLTVLSAKAGKLLPSAPLFANRDLMGLNAALSIYPIQICKVLHAPTAKKGGHWEQPSKEGPSSRQMNRALVQMERHYLEEEPNSAPQLVAHPQQPSPFPPGHNEKYFVNKEGQTQWTTETGPQFVAADTAEPKKKKRWRWIVIAVGMFALIVVAAVVGGVLGSRAAHKKDNAQSDLALSSSPTPSASSLSGTDTITPSSSTSTISNNPTSTTTSPSPSATTDSNNQSANDGSTRLATFEMYETDNCGGTDDSFAITSTGSQRCVLVPSNKRSIRVLDNSCIVTTWSGDDCKGLNFRVPDNNCHNVLYAAVSVYC</sequence>
<evidence type="ECO:0000256" key="1">
    <source>
        <dbReference type="SAM" id="MobiDB-lite"/>
    </source>
</evidence>